<protein>
    <recommendedName>
        <fullName evidence="3">DUF1214 domain-containing protein</fullName>
    </recommendedName>
</protein>
<keyword evidence="2" id="KW-1185">Reference proteome</keyword>
<evidence type="ECO:0000313" key="2">
    <source>
        <dbReference type="Proteomes" id="UP001430990"/>
    </source>
</evidence>
<accession>A0ABY3QPR5</accession>
<name>A0ABY3QPR5_9BRAD</name>
<evidence type="ECO:0000313" key="1">
    <source>
        <dbReference type="EMBL" id="UFW87031.1"/>
    </source>
</evidence>
<gene>
    <name evidence="1" type="ORF">BjapCC829_00035</name>
</gene>
<dbReference type="Proteomes" id="UP001430990">
    <property type="component" value="Chromosome"/>
</dbReference>
<reference evidence="1" key="1">
    <citation type="submission" date="2021-11" db="EMBL/GenBank/DDBJ databases">
        <title>Australian commercial rhizobial inoculants.</title>
        <authorList>
            <person name="Kohlmeier M.G."/>
            <person name="O'Hara G.W."/>
            <person name="Colombi E."/>
            <person name="Ramsay J.P."/>
            <person name="Terpolilli J."/>
        </authorList>
    </citation>
    <scope>NUCLEOTIDE SEQUENCE</scope>
    <source>
        <strain evidence="1">CC829</strain>
    </source>
</reference>
<evidence type="ECO:0008006" key="3">
    <source>
        <dbReference type="Google" id="ProtNLM"/>
    </source>
</evidence>
<organism evidence="1 2">
    <name type="scientific">Bradyrhizobium barranii</name>
    <dbReference type="NCBI Taxonomy" id="2992140"/>
    <lineage>
        <taxon>Bacteria</taxon>
        <taxon>Pseudomonadati</taxon>
        <taxon>Pseudomonadota</taxon>
        <taxon>Alphaproteobacteria</taxon>
        <taxon>Hyphomicrobiales</taxon>
        <taxon>Nitrobacteraceae</taxon>
        <taxon>Bradyrhizobium</taxon>
    </lineage>
</organism>
<dbReference type="EMBL" id="CP088100">
    <property type="protein sequence ID" value="UFW87031.1"/>
    <property type="molecule type" value="Genomic_DNA"/>
</dbReference>
<sequence>MLDLPPGKYQYALRLPGQPARNETLTVAAGDAWGLLVGPSDDVLPLQMY</sequence>
<proteinExistence type="predicted"/>